<evidence type="ECO:0000256" key="4">
    <source>
        <dbReference type="ARBA" id="ARBA00022989"/>
    </source>
</evidence>
<feature type="transmembrane region" description="Helical" evidence="7">
    <location>
        <begin position="283"/>
        <end position="300"/>
    </location>
</feature>
<feature type="transmembrane region" description="Helical" evidence="7">
    <location>
        <begin position="258"/>
        <end position="276"/>
    </location>
</feature>
<dbReference type="PANTHER" id="PTHR40277:SF1">
    <property type="entry name" value="BLL5419 PROTEIN"/>
    <property type="match status" value="1"/>
</dbReference>
<comment type="subcellular location">
    <subcellularLocation>
        <location evidence="1">Cell membrane</location>
        <topology evidence="1">Multi-pass membrane protein</topology>
    </subcellularLocation>
</comment>
<dbReference type="PANTHER" id="PTHR40277">
    <property type="entry name" value="BLL5419 PROTEIN"/>
    <property type="match status" value="1"/>
</dbReference>
<dbReference type="InterPro" id="IPR022791">
    <property type="entry name" value="L-PG_synthase/AglD"/>
</dbReference>
<keyword evidence="4 7" id="KW-1133">Transmembrane helix</keyword>
<evidence type="ECO:0000256" key="5">
    <source>
        <dbReference type="ARBA" id="ARBA00023136"/>
    </source>
</evidence>
<evidence type="ECO:0000313" key="9">
    <source>
        <dbReference type="Proteomes" id="UP001356095"/>
    </source>
</evidence>
<accession>A0ABU7K5N9</accession>
<keyword evidence="9" id="KW-1185">Reference proteome</keyword>
<evidence type="ECO:0000256" key="1">
    <source>
        <dbReference type="ARBA" id="ARBA00004651"/>
    </source>
</evidence>
<keyword evidence="3 7" id="KW-0812">Transmembrane</keyword>
<protein>
    <submittedName>
        <fullName evidence="8">Lysylphosphatidylglycerol synthase transmembrane domain-containing protein</fullName>
    </submittedName>
</protein>
<dbReference type="RefSeq" id="WP_330091301.1">
    <property type="nucleotide sequence ID" value="NZ_JAUZMY010000007.1"/>
</dbReference>
<feature type="transmembrane region" description="Helical" evidence="7">
    <location>
        <begin position="177"/>
        <end position="197"/>
    </location>
</feature>
<feature type="transmembrane region" description="Helical" evidence="7">
    <location>
        <begin position="144"/>
        <end position="165"/>
    </location>
</feature>
<keyword evidence="2" id="KW-1003">Cell membrane</keyword>
<keyword evidence="5 7" id="KW-0472">Membrane</keyword>
<feature type="transmembrane region" description="Helical" evidence="7">
    <location>
        <begin position="32"/>
        <end position="50"/>
    </location>
</feature>
<feature type="region of interest" description="Disordered" evidence="6">
    <location>
        <begin position="1"/>
        <end position="25"/>
    </location>
</feature>
<feature type="compositionally biased region" description="Low complexity" evidence="6">
    <location>
        <begin position="16"/>
        <end position="25"/>
    </location>
</feature>
<dbReference type="EMBL" id="JAUZMY010000007">
    <property type="protein sequence ID" value="MEE2037509.1"/>
    <property type="molecule type" value="Genomic_DNA"/>
</dbReference>
<comment type="caution">
    <text evidence="8">The sequence shown here is derived from an EMBL/GenBank/DDBJ whole genome shotgun (WGS) entry which is preliminary data.</text>
</comment>
<sequence length="359" mass="36018">MTTTTARGLRDEPDSGGPAAPAVTGGAPRWRAWARTLAGVAVLAAVVWWYPREAFTDAFSAVDPGSALAALGVGAATTVLCAVRWRVVARGVGLRLPLRRAVADYYLSVFLNAVLPAGVLGDVNRAVGHGRYSGDLGRGVRAVVLERTVGQVVLAAAGAVLLFALPTALLGPGLRTVGVSAGVIAVVALAVAVGLWAGRARGSRWWRALRTAVADARAGVFAHGSLLVALSAAALAGHVSLFVLAARLAGSAAPLPQLVPLLVLALLAMSMPVNVGGWGPREAVTALAFGAAGLGAATGLTASVVYGLLALVAALPGAAVLLVRLLRHRRAGASGATGATAPVHRPRGPAPEGLPSGAR</sequence>
<name>A0ABU7K5N9_9ACTN</name>
<evidence type="ECO:0000256" key="2">
    <source>
        <dbReference type="ARBA" id="ARBA00022475"/>
    </source>
</evidence>
<feature type="transmembrane region" description="Helical" evidence="7">
    <location>
        <begin position="218"/>
        <end position="246"/>
    </location>
</feature>
<gene>
    <name evidence="8" type="ORF">Q8791_09785</name>
</gene>
<proteinExistence type="predicted"/>
<feature type="region of interest" description="Disordered" evidence="6">
    <location>
        <begin position="336"/>
        <end position="359"/>
    </location>
</feature>
<evidence type="ECO:0000256" key="6">
    <source>
        <dbReference type="SAM" id="MobiDB-lite"/>
    </source>
</evidence>
<feature type="transmembrane region" description="Helical" evidence="7">
    <location>
        <begin position="306"/>
        <end position="326"/>
    </location>
</feature>
<feature type="transmembrane region" description="Helical" evidence="7">
    <location>
        <begin position="62"/>
        <end position="85"/>
    </location>
</feature>
<dbReference type="Pfam" id="PF03706">
    <property type="entry name" value="LPG_synthase_TM"/>
    <property type="match status" value="1"/>
</dbReference>
<evidence type="ECO:0000256" key="7">
    <source>
        <dbReference type="SAM" id="Phobius"/>
    </source>
</evidence>
<evidence type="ECO:0000256" key="3">
    <source>
        <dbReference type="ARBA" id="ARBA00022692"/>
    </source>
</evidence>
<dbReference type="Proteomes" id="UP001356095">
    <property type="component" value="Unassembled WGS sequence"/>
</dbReference>
<evidence type="ECO:0000313" key="8">
    <source>
        <dbReference type="EMBL" id="MEE2037509.1"/>
    </source>
</evidence>
<organism evidence="8 9">
    <name type="scientific">Nocardiopsis codii</name>
    <dbReference type="NCBI Taxonomy" id="3065942"/>
    <lineage>
        <taxon>Bacteria</taxon>
        <taxon>Bacillati</taxon>
        <taxon>Actinomycetota</taxon>
        <taxon>Actinomycetes</taxon>
        <taxon>Streptosporangiales</taxon>
        <taxon>Nocardiopsidaceae</taxon>
        <taxon>Nocardiopsis</taxon>
    </lineage>
</organism>
<reference evidence="8 9" key="1">
    <citation type="submission" date="2023-08" db="EMBL/GenBank/DDBJ databases">
        <authorList>
            <person name="Girao M."/>
            <person name="Carvalho M.F."/>
        </authorList>
    </citation>
    <scope>NUCLEOTIDE SEQUENCE [LARGE SCALE GENOMIC DNA]</scope>
    <source>
        <strain evidence="8 9">CT-R113</strain>
    </source>
</reference>